<accession>A0A1G4AP10</accession>
<reference evidence="1 2" key="1">
    <citation type="submission" date="2016-09" db="EMBL/GenBank/DDBJ databases">
        <authorList>
            <person name="Capua I."/>
            <person name="De Benedictis P."/>
            <person name="Joannis T."/>
            <person name="Lombin L.H."/>
            <person name="Cattoli G."/>
        </authorList>
    </citation>
    <scope>NUCLEOTIDE SEQUENCE [LARGE SCALE GENOMIC DNA]</scope>
    <source>
        <strain evidence="1 2">IMI 309357</strain>
    </source>
</reference>
<protein>
    <submittedName>
        <fullName evidence="1">Uncharacterized protein</fullName>
    </submittedName>
</protein>
<dbReference type="GeneID" id="34566920"/>
<gene>
    <name evidence="1" type="ORF">CORC01_13794</name>
</gene>
<dbReference type="RefSeq" id="XP_022468083.1">
    <property type="nucleotide sequence ID" value="XM_022625410.1"/>
</dbReference>
<proteinExistence type="predicted"/>
<organism evidence="1 2">
    <name type="scientific">Colletotrichum orchidophilum</name>
    <dbReference type="NCBI Taxonomy" id="1209926"/>
    <lineage>
        <taxon>Eukaryota</taxon>
        <taxon>Fungi</taxon>
        <taxon>Dikarya</taxon>
        <taxon>Ascomycota</taxon>
        <taxon>Pezizomycotina</taxon>
        <taxon>Sordariomycetes</taxon>
        <taxon>Hypocreomycetidae</taxon>
        <taxon>Glomerellales</taxon>
        <taxon>Glomerellaceae</taxon>
        <taxon>Colletotrichum</taxon>
    </lineage>
</organism>
<dbReference type="Proteomes" id="UP000176998">
    <property type="component" value="Unassembled WGS sequence"/>
</dbReference>
<comment type="caution">
    <text evidence="1">The sequence shown here is derived from an EMBL/GenBank/DDBJ whole genome shotgun (WGS) entry which is preliminary data.</text>
</comment>
<dbReference type="AlphaFoldDB" id="A0A1G4AP10"/>
<keyword evidence="2" id="KW-1185">Reference proteome</keyword>
<evidence type="ECO:0000313" key="2">
    <source>
        <dbReference type="Proteomes" id="UP000176998"/>
    </source>
</evidence>
<sequence length="84" mass="9575">MGSWIEMEKAISSFIAVDLVDEYQPTPSLIVEAYEIERDCKKPKPIVFISYYSQPCGKRMAKTLQQNGVLETESGTFRGMFCRS</sequence>
<evidence type="ECO:0000313" key="1">
    <source>
        <dbReference type="EMBL" id="OHE90909.1"/>
    </source>
</evidence>
<dbReference type="EMBL" id="MJBS01000214">
    <property type="protein sequence ID" value="OHE90909.1"/>
    <property type="molecule type" value="Genomic_DNA"/>
</dbReference>
<name>A0A1G4AP10_9PEZI</name>